<dbReference type="GO" id="GO:0006879">
    <property type="term" value="P:intracellular iron ion homeostasis"/>
    <property type="evidence" value="ECO:0007669"/>
    <property type="project" value="InterPro"/>
</dbReference>
<dbReference type="GO" id="GO:0005634">
    <property type="term" value="C:nucleus"/>
    <property type="evidence" value="ECO:0007669"/>
    <property type="project" value="TreeGrafter"/>
</dbReference>
<dbReference type="PIRSF" id="PIRSF003113">
    <property type="entry name" value="BolA"/>
    <property type="match status" value="1"/>
</dbReference>
<reference evidence="2 3" key="1">
    <citation type="journal article" date="2019" name="Sci. Rep.">
        <title>Comparative genomics of chytrid fungi reveal insights into the obligate biotrophic and pathogenic lifestyle of Synchytrium endobioticum.</title>
        <authorList>
            <person name="van de Vossenberg B.T.L.H."/>
            <person name="Warris S."/>
            <person name="Nguyen H.D.T."/>
            <person name="van Gent-Pelzer M.P.E."/>
            <person name="Joly D.L."/>
            <person name="van de Geest H.C."/>
            <person name="Bonants P.J.M."/>
            <person name="Smith D.S."/>
            <person name="Levesque C.A."/>
            <person name="van der Lee T.A.J."/>
        </authorList>
    </citation>
    <scope>NUCLEOTIDE SEQUENCE [LARGE SCALE GENOMIC DNA]</scope>
    <source>
        <strain evidence="2 3">CBS 675.73</strain>
    </source>
</reference>
<dbReference type="EMBL" id="QEAP01000203">
    <property type="protein sequence ID" value="TPX73177.1"/>
    <property type="molecule type" value="Genomic_DNA"/>
</dbReference>
<dbReference type="InterPro" id="IPR045115">
    <property type="entry name" value="BOL2"/>
</dbReference>
<dbReference type="GO" id="GO:0005829">
    <property type="term" value="C:cytosol"/>
    <property type="evidence" value="ECO:0007669"/>
    <property type="project" value="TreeGrafter"/>
</dbReference>
<dbReference type="OrthoDB" id="4983at2759"/>
<evidence type="ECO:0000256" key="1">
    <source>
        <dbReference type="RuleBase" id="RU003860"/>
    </source>
</evidence>
<comment type="caution">
    <text evidence="2">The sequence shown here is derived from an EMBL/GenBank/DDBJ whole genome shotgun (WGS) entry which is preliminary data.</text>
</comment>
<dbReference type="InterPro" id="IPR002634">
    <property type="entry name" value="BolA"/>
</dbReference>
<gene>
    <name evidence="2" type="ORF">CcCBS67573_g05553</name>
</gene>
<keyword evidence="3" id="KW-1185">Reference proteome</keyword>
<dbReference type="GO" id="GO:0051537">
    <property type="term" value="F:2 iron, 2 sulfur cluster binding"/>
    <property type="evidence" value="ECO:0007669"/>
    <property type="project" value="InterPro"/>
</dbReference>
<dbReference type="PANTHER" id="PTHR12735:SF27">
    <property type="entry name" value="BOLA-LIKE PROTEIN 2"/>
    <property type="match status" value="1"/>
</dbReference>
<dbReference type="AlphaFoldDB" id="A0A507FC70"/>
<dbReference type="Gene3D" id="3.10.20.90">
    <property type="entry name" value="Phosphatidylinositol 3-kinase Catalytic Subunit, Chain A, domain 1"/>
    <property type="match status" value="1"/>
</dbReference>
<organism evidence="2 3">
    <name type="scientific">Chytriomyces confervae</name>
    <dbReference type="NCBI Taxonomy" id="246404"/>
    <lineage>
        <taxon>Eukaryota</taxon>
        <taxon>Fungi</taxon>
        <taxon>Fungi incertae sedis</taxon>
        <taxon>Chytridiomycota</taxon>
        <taxon>Chytridiomycota incertae sedis</taxon>
        <taxon>Chytridiomycetes</taxon>
        <taxon>Chytridiales</taxon>
        <taxon>Chytriomycetaceae</taxon>
        <taxon>Chytriomyces</taxon>
    </lineage>
</organism>
<accession>A0A507FC70</accession>
<evidence type="ECO:0000313" key="3">
    <source>
        <dbReference type="Proteomes" id="UP000320333"/>
    </source>
</evidence>
<sequence>MTEGVPKDQLENVLREKLAATHVDAQDKSDGCGQNFEVVVVSAAFEGKNLLARHR</sequence>
<dbReference type="InterPro" id="IPR036065">
    <property type="entry name" value="BolA-like_sf"/>
</dbReference>
<evidence type="ECO:0008006" key="4">
    <source>
        <dbReference type="Google" id="ProtNLM"/>
    </source>
</evidence>
<protein>
    <recommendedName>
        <fullName evidence="4">BolA protein</fullName>
    </recommendedName>
</protein>
<dbReference type="Pfam" id="PF01722">
    <property type="entry name" value="BolA"/>
    <property type="match status" value="1"/>
</dbReference>
<comment type="similarity">
    <text evidence="1">Belongs to the BolA/IbaG family.</text>
</comment>
<dbReference type="Proteomes" id="UP000320333">
    <property type="component" value="Unassembled WGS sequence"/>
</dbReference>
<proteinExistence type="inferred from homology"/>
<dbReference type="SUPFAM" id="SSF82657">
    <property type="entry name" value="BolA-like"/>
    <property type="match status" value="1"/>
</dbReference>
<dbReference type="GO" id="GO:0051604">
    <property type="term" value="P:protein maturation"/>
    <property type="evidence" value="ECO:0007669"/>
    <property type="project" value="InterPro"/>
</dbReference>
<name>A0A507FC70_9FUNG</name>
<dbReference type="STRING" id="246404.A0A507FC70"/>
<evidence type="ECO:0000313" key="2">
    <source>
        <dbReference type="EMBL" id="TPX73177.1"/>
    </source>
</evidence>
<dbReference type="PANTHER" id="PTHR12735">
    <property type="entry name" value="BOLA-LIKE PROTEIN-RELATED"/>
    <property type="match status" value="1"/>
</dbReference>